<proteinExistence type="predicted"/>
<gene>
    <name evidence="5" type="ORF">K489DRAFT_228750</name>
</gene>
<dbReference type="Proteomes" id="UP000504637">
    <property type="component" value="Unplaced"/>
</dbReference>
<dbReference type="AlphaFoldDB" id="A0A6J3M1P5"/>
<feature type="signal peptide" evidence="2">
    <location>
        <begin position="1"/>
        <end position="18"/>
    </location>
</feature>
<reference evidence="5" key="3">
    <citation type="submission" date="2025-08" db="UniProtKB">
        <authorList>
            <consortium name="RefSeq"/>
        </authorList>
    </citation>
    <scope>IDENTIFICATION</scope>
    <source>
        <strain evidence="5">CBS 342.82</strain>
    </source>
</reference>
<reference evidence="5" key="1">
    <citation type="submission" date="2020-01" db="EMBL/GenBank/DDBJ databases">
        <authorList>
            <consortium name="DOE Joint Genome Institute"/>
            <person name="Haridas S."/>
            <person name="Albert R."/>
            <person name="Binder M."/>
            <person name="Bloem J."/>
            <person name="Labutti K."/>
            <person name="Salamov A."/>
            <person name="Andreopoulos B."/>
            <person name="Baker S.E."/>
            <person name="Barry K."/>
            <person name="Bills G."/>
            <person name="Bluhm B.H."/>
            <person name="Cannon C."/>
            <person name="Castanera R."/>
            <person name="Culley D.E."/>
            <person name="Daum C."/>
            <person name="Ezra D."/>
            <person name="Gonzalez J.B."/>
            <person name="Henrissat B."/>
            <person name="Kuo A."/>
            <person name="Liang C."/>
            <person name="Lipzen A."/>
            <person name="Lutzoni F."/>
            <person name="Magnuson J."/>
            <person name="Mondo S."/>
            <person name="Nolan M."/>
            <person name="Ohm R."/>
            <person name="Pangilinan J."/>
            <person name="Park H.-J."/>
            <person name="Ramirez L."/>
            <person name="Alfaro M."/>
            <person name="Sun H."/>
            <person name="Tritt A."/>
            <person name="Yoshinaga Y."/>
            <person name="Zwiers L.-H."/>
            <person name="Turgeon B.G."/>
            <person name="Goodwin S.B."/>
            <person name="Spatafora J.W."/>
            <person name="Crous P.W."/>
            <person name="Grigoriev I.V."/>
        </authorList>
    </citation>
    <scope>NUCLEOTIDE SEQUENCE</scope>
    <source>
        <strain evidence="5">CBS 342.82</strain>
    </source>
</reference>
<evidence type="ECO:0000256" key="1">
    <source>
        <dbReference type="SAM" id="MobiDB-lite"/>
    </source>
</evidence>
<keyword evidence="2" id="KW-0732">Signal</keyword>
<feature type="domain" description="Rhamnogalacturonase A/B/Epimerase-like pectate lyase" evidence="3">
    <location>
        <begin position="592"/>
        <end position="661"/>
    </location>
</feature>
<dbReference type="InterPro" id="IPR024535">
    <property type="entry name" value="RHGA/B-epi-like_pectate_lyase"/>
</dbReference>
<evidence type="ECO:0000313" key="5">
    <source>
        <dbReference type="RefSeq" id="XP_033458972.1"/>
    </source>
</evidence>
<feature type="chain" id="PRO_5026834891" evidence="2">
    <location>
        <begin position="19"/>
        <end position="974"/>
    </location>
</feature>
<keyword evidence="4" id="KW-1185">Reference proteome</keyword>
<dbReference type="InterPro" id="IPR011050">
    <property type="entry name" value="Pectin_lyase_fold/virulence"/>
</dbReference>
<dbReference type="InterPro" id="IPR012334">
    <property type="entry name" value="Pectin_lyas_fold"/>
</dbReference>
<feature type="region of interest" description="Disordered" evidence="1">
    <location>
        <begin position="24"/>
        <end position="203"/>
    </location>
</feature>
<feature type="compositionally biased region" description="Polar residues" evidence="1">
    <location>
        <begin position="51"/>
        <end position="61"/>
    </location>
</feature>
<feature type="domain" description="Rhamnogalacturonase A/B/Epimerase-like pectate lyase" evidence="3">
    <location>
        <begin position="235"/>
        <end position="462"/>
    </location>
</feature>
<accession>A0A6J3M1P5</accession>
<dbReference type="PANTHER" id="PTHR33928:SF2">
    <property type="entry name" value="PECTATE LYASE SUPERFAMILY PROTEIN DOMAIN-CONTAINING PROTEIN-RELATED"/>
    <property type="match status" value="1"/>
</dbReference>
<feature type="compositionally biased region" description="Low complexity" evidence="1">
    <location>
        <begin position="33"/>
        <end position="50"/>
    </location>
</feature>
<dbReference type="OrthoDB" id="1046782at2759"/>
<dbReference type="PANTHER" id="PTHR33928">
    <property type="entry name" value="POLYGALACTURONASE QRT3"/>
    <property type="match status" value="1"/>
</dbReference>
<evidence type="ECO:0000259" key="3">
    <source>
        <dbReference type="Pfam" id="PF12708"/>
    </source>
</evidence>
<keyword evidence="5" id="KW-0378">Hydrolase</keyword>
<dbReference type="InterPro" id="IPR039279">
    <property type="entry name" value="QRT3-like"/>
</dbReference>
<dbReference type="SUPFAM" id="SSF51126">
    <property type="entry name" value="Pectin lyase-like"/>
    <property type="match status" value="2"/>
</dbReference>
<reference evidence="5" key="2">
    <citation type="submission" date="2020-04" db="EMBL/GenBank/DDBJ databases">
        <authorList>
            <consortium name="NCBI Genome Project"/>
        </authorList>
    </citation>
    <scope>NUCLEOTIDE SEQUENCE</scope>
    <source>
        <strain evidence="5">CBS 342.82</strain>
    </source>
</reference>
<dbReference type="Gene3D" id="2.160.20.10">
    <property type="entry name" value="Single-stranded right-handed beta-helix, Pectin lyase-like"/>
    <property type="match status" value="2"/>
</dbReference>
<dbReference type="FunFam" id="2.160.20.10:FF:000023">
    <property type="entry name" value="Exo-beta-1,3-glucanase Exg0"/>
    <property type="match status" value="1"/>
</dbReference>
<organism evidence="5">
    <name type="scientific">Dissoconium aciculare CBS 342.82</name>
    <dbReference type="NCBI Taxonomy" id="1314786"/>
    <lineage>
        <taxon>Eukaryota</taxon>
        <taxon>Fungi</taxon>
        <taxon>Dikarya</taxon>
        <taxon>Ascomycota</taxon>
        <taxon>Pezizomycotina</taxon>
        <taxon>Dothideomycetes</taxon>
        <taxon>Dothideomycetidae</taxon>
        <taxon>Mycosphaerellales</taxon>
        <taxon>Dissoconiaceae</taxon>
        <taxon>Dissoconium</taxon>
    </lineage>
</organism>
<sequence>MLFRLLPAAALFVAAVFAQPGAYEEPPCEGEATKTTSSKVKTTSTATSATEYQQHSTNLTPTWPYHPHSPRPSVYTTVSSKDHSSGHVVPTISKSQSSDGVTTSTKTSSTKSANTKTTSTAKTTLVSKSSVSKSSVIKTTTISGSHSSGKVTTTKKSSTARSTSKASRVSSSKVSTRKSSISSTKTSASSTKTKSTSSTTSAAATPTNTCAYWLDDVKHQGVAAFNADPTNYQVYRNVKDFGAKGDGITDDAPAINRAISSGNRCAPGSCQSTTVTPAVIYFPPGVYMINSTITDYYYTQLIGNPNCLPTIRAFSTFTDAIGGVGLIDGVPYGPKGLTTGATNVFWRQIRNFIIDTTLISATTKAIGIHWPTGQATSIQNVVINMNSQKDTLHQGIFIEEGSGGFIGDIVFNGGNYGGFWGNQQFTMRNITARNVKTAIYQIWDWGWTYQNLNIINCTIGLDVSNGGPNAQTVGSVTVIDSKFTDVEIAVKSSHNENSKPIAGGSIVIENIQLTRVGVAVQGPDQRVALAASPQITGWSASRSLKLSKFDPDPRNIEGAYRPLARPAGLITTNGQYYTRTKPQYANVPASGFLSARDVGALGDGKTDDTVALQAAIILALAQNKILFIDHGDYLVKSTIFIPAGARIVGEAYSVILSTGAFFNDIDNPQPVVQIGAPGEVGSIEWSDTIVSTQGQQRGAVLIQYNLASPTSQPSGLWDVHTRIGGFAGSELLLKDCPTTPKIEVTASNLNENCIAAYMSFHITPSGSGLYLENVWLWVADHDIEDAALTRITVYAGRGFLDQSTNGDIWLIGTSVEHHVKYEYQFANTRNVYMGQIQTETAYYQPNPNAQIPFPAVASLADPIFPRETITTPNGTVIPAADGWGLRIYQSQSIAAYGAGLYSFFNNYSTSCSDIGSFATCQNRIFSIEQSEQISFYNLNTVGTHFMVSLGGVDYPRFSDLDNGFISTLTVGQVQ</sequence>
<dbReference type="Pfam" id="PF12708">
    <property type="entry name" value="Pect-lyase_RHGA_epim"/>
    <property type="match status" value="2"/>
</dbReference>
<dbReference type="GeneID" id="54357593"/>
<dbReference type="CDD" id="cd23668">
    <property type="entry name" value="GH55_beta13glucanase-like"/>
    <property type="match status" value="1"/>
</dbReference>
<dbReference type="RefSeq" id="XP_033458972.1">
    <property type="nucleotide sequence ID" value="XM_033599794.1"/>
</dbReference>
<name>A0A6J3M1P5_9PEZI</name>
<evidence type="ECO:0000256" key="2">
    <source>
        <dbReference type="SAM" id="SignalP"/>
    </source>
</evidence>
<evidence type="ECO:0000313" key="4">
    <source>
        <dbReference type="Proteomes" id="UP000504637"/>
    </source>
</evidence>
<dbReference type="GO" id="GO:0004650">
    <property type="term" value="F:polygalacturonase activity"/>
    <property type="evidence" value="ECO:0007669"/>
    <property type="project" value="InterPro"/>
</dbReference>
<protein>
    <submittedName>
        <fullName evidence="5">Glycoside hydrolase family 55 protein</fullName>
    </submittedName>
</protein>
<feature type="compositionally biased region" description="Low complexity" evidence="1">
    <location>
        <begin position="97"/>
        <end position="203"/>
    </location>
</feature>